<keyword evidence="2" id="KW-1185">Reference proteome</keyword>
<name>A0ACC0GS44_9ERIC</name>
<sequence>MKLFGVPVTNCDEVPVTVPQDGDNKRFECQYCDRGFPNSQALGGHQNAHKKERQRAKRAQFESDHHHQYPRFRMAVPVHNHHAARSGPLIHSSGSLSLSSNTNVACCCSSSFRSPCECCVYPPQVMVECPPPSPPHWFHAGEPRQVALVGSDDDVVPSKSLMDDDKVDVDLHL</sequence>
<gene>
    <name evidence="1" type="ORF">LOK49_LG08G03286</name>
</gene>
<dbReference type="Proteomes" id="UP001060215">
    <property type="component" value="Chromosome 9"/>
</dbReference>
<organism evidence="1 2">
    <name type="scientific">Camellia lanceoleosa</name>
    <dbReference type="NCBI Taxonomy" id="1840588"/>
    <lineage>
        <taxon>Eukaryota</taxon>
        <taxon>Viridiplantae</taxon>
        <taxon>Streptophyta</taxon>
        <taxon>Embryophyta</taxon>
        <taxon>Tracheophyta</taxon>
        <taxon>Spermatophyta</taxon>
        <taxon>Magnoliopsida</taxon>
        <taxon>eudicotyledons</taxon>
        <taxon>Gunneridae</taxon>
        <taxon>Pentapetalae</taxon>
        <taxon>asterids</taxon>
        <taxon>Ericales</taxon>
        <taxon>Theaceae</taxon>
        <taxon>Camellia</taxon>
    </lineage>
</organism>
<proteinExistence type="predicted"/>
<protein>
    <submittedName>
        <fullName evidence="1">Zinc finger protein 6</fullName>
    </submittedName>
</protein>
<reference evidence="1 2" key="1">
    <citation type="journal article" date="2022" name="Plant J.">
        <title>Chromosome-level genome of Camellia lanceoleosa provides a valuable resource for understanding genome evolution and self-incompatibility.</title>
        <authorList>
            <person name="Gong W."/>
            <person name="Xiao S."/>
            <person name="Wang L."/>
            <person name="Liao Z."/>
            <person name="Chang Y."/>
            <person name="Mo W."/>
            <person name="Hu G."/>
            <person name="Li W."/>
            <person name="Zhao G."/>
            <person name="Zhu H."/>
            <person name="Hu X."/>
            <person name="Ji K."/>
            <person name="Xiang X."/>
            <person name="Song Q."/>
            <person name="Yuan D."/>
            <person name="Jin S."/>
            <person name="Zhang L."/>
        </authorList>
    </citation>
    <scope>NUCLEOTIDE SEQUENCE [LARGE SCALE GENOMIC DNA]</scope>
    <source>
        <strain evidence="1">SQ_2022a</strain>
    </source>
</reference>
<dbReference type="EMBL" id="CM045766">
    <property type="protein sequence ID" value="KAI8003090.1"/>
    <property type="molecule type" value="Genomic_DNA"/>
</dbReference>
<evidence type="ECO:0000313" key="1">
    <source>
        <dbReference type="EMBL" id="KAI8003090.1"/>
    </source>
</evidence>
<evidence type="ECO:0000313" key="2">
    <source>
        <dbReference type="Proteomes" id="UP001060215"/>
    </source>
</evidence>
<accession>A0ACC0GS44</accession>
<comment type="caution">
    <text evidence="1">The sequence shown here is derived from an EMBL/GenBank/DDBJ whole genome shotgun (WGS) entry which is preliminary data.</text>
</comment>